<accession>A0AAN7FRG6</accession>
<dbReference type="Proteomes" id="UP001324115">
    <property type="component" value="Unassembled WGS sequence"/>
</dbReference>
<proteinExistence type="predicted"/>
<reference evidence="1 2" key="1">
    <citation type="journal article" date="2023" name="G3 (Bethesda)">
        <title>A haplotype-resolved chromosome-scale genome for Quercus rubra L. provides insights into the genetics of adaptive traits for red oak species.</title>
        <authorList>
            <person name="Kapoor B."/>
            <person name="Jenkins J."/>
            <person name="Schmutz J."/>
            <person name="Zhebentyayeva T."/>
            <person name="Kuelheim C."/>
            <person name="Coggeshall M."/>
            <person name="Heim C."/>
            <person name="Lasky J.R."/>
            <person name="Leites L."/>
            <person name="Islam-Faridi N."/>
            <person name="Romero-Severson J."/>
            <person name="DeLeo V.L."/>
            <person name="Lucas S.M."/>
            <person name="Lazic D."/>
            <person name="Gailing O."/>
            <person name="Carlson J."/>
            <person name="Staton M."/>
        </authorList>
    </citation>
    <scope>NUCLEOTIDE SEQUENCE [LARGE SCALE GENOMIC DNA]</scope>
    <source>
        <strain evidence="1">Pseudo-F2</strain>
    </source>
</reference>
<organism evidence="1 2">
    <name type="scientific">Quercus rubra</name>
    <name type="common">Northern red oak</name>
    <name type="synonym">Quercus borealis</name>
    <dbReference type="NCBI Taxonomy" id="3512"/>
    <lineage>
        <taxon>Eukaryota</taxon>
        <taxon>Viridiplantae</taxon>
        <taxon>Streptophyta</taxon>
        <taxon>Embryophyta</taxon>
        <taxon>Tracheophyta</taxon>
        <taxon>Spermatophyta</taxon>
        <taxon>Magnoliopsida</taxon>
        <taxon>eudicotyledons</taxon>
        <taxon>Gunneridae</taxon>
        <taxon>Pentapetalae</taxon>
        <taxon>rosids</taxon>
        <taxon>fabids</taxon>
        <taxon>Fagales</taxon>
        <taxon>Fagaceae</taxon>
        <taxon>Quercus</taxon>
    </lineage>
</organism>
<evidence type="ECO:0000313" key="2">
    <source>
        <dbReference type="Proteomes" id="UP001324115"/>
    </source>
</evidence>
<sequence length="181" mass="19446">MEALACLRAVQYAAELELYYFQKKGQTEGSCDFSGTATVSQTAPIASTSCVYPASPSQTVTTTTTTPTTSTTTSLVFCSGISPTGSGTTGINDSSATLPLITRGHYAVLFSGPDPLVSVAADLIILHLVQKKMCGQDVTMIEPRLVIWNLEAIPTKEFFLFSFFLLSSSYVKKKKELGCCW</sequence>
<keyword evidence="2" id="KW-1185">Reference proteome</keyword>
<evidence type="ECO:0000313" key="1">
    <source>
        <dbReference type="EMBL" id="KAK4598768.1"/>
    </source>
</evidence>
<gene>
    <name evidence="1" type="ORF">RGQ29_015996</name>
</gene>
<protein>
    <recommendedName>
        <fullName evidence="3">X8 domain-containing protein</fullName>
    </recommendedName>
</protein>
<dbReference type="EMBL" id="JAXUIC010000003">
    <property type="protein sequence ID" value="KAK4598768.1"/>
    <property type="molecule type" value="Genomic_DNA"/>
</dbReference>
<dbReference type="AlphaFoldDB" id="A0AAN7FRG6"/>
<comment type="caution">
    <text evidence="1">The sequence shown here is derived from an EMBL/GenBank/DDBJ whole genome shotgun (WGS) entry which is preliminary data.</text>
</comment>
<name>A0AAN7FRG6_QUERU</name>
<evidence type="ECO:0008006" key="3">
    <source>
        <dbReference type="Google" id="ProtNLM"/>
    </source>
</evidence>